<dbReference type="InterPro" id="IPR023631">
    <property type="entry name" value="Amidase_dom"/>
</dbReference>
<evidence type="ECO:0000313" key="3">
    <source>
        <dbReference type="Proteomes" id="UP000311605"/>
    </source>
</evidence>
<dbReference type="EMBL" id="VDMN01000002">
    <property type="protein sequence ID" value="TNM63466.1"/>
    <property type="molecule type" value="Genomic_DNA"/>
</dbReference>
<protein>
    <submittedName>
        <fullName evidence="2">Amidase</fullName>
        <ecNumber evidence="2">3.5.1.4</ecNumber>
    </submittedName>
</protein>
<reference evidence="2 3" key="1">
    <citation type="submission" date="2019-06" db="EMBL/GenBank/DDBJ databases">
        <title>The draft genome of Rhizobium smilacinae PTYR-5.</title>
        <authorList>
            <person name="Liu L."/>
            <person name="Li L."/>
            <person name="Zhang X."/>
        </authorList>
    </citation>
    <scope>NUCLEOTIDE SEQUENCE [LARGE SCALE GENOMIC DNA]</scope>
    <source>
        <strain evidence="2 3">PTYR-5</strain>
    </source>
</reference>
<evidence type="ECO:0000313" key="2">
    <source>
        <dbReference type="EMBL" id="TNM63466.1"/>
    </source>
</evidence>
<gene>
    <name evidence="2" type="ORF">FHP24_11660</name>
</gene>
<dbReference type="AlphaFoldDB" id="A0A5C4XJ73"/>
<dbReference type="InterPro" id="IPR036928">
    <property type="entry name" value="AS_sf"/>
</dbReference>
<organism evidence="2 3">
    <name type="scientific">Aliirhizobium smilacinae</name>
    <dbReference type="NCBI Taxonomy" id="1395944"/>
    <lineage>
        <taxon>Bacteria</taxon>
        <taxon>Pseudomonadati</taxon>
        <taxon>Pseudomonadota</taxon>
        <taxon>Alphaproteobacteria</taxon>
        <taxon>Hyphomicrobiales</taxon>
        <taxon>Rhizobiaceae</taxon>
        <taxon>Aliirhizobium</taxon>
    </lineage>
</organism>
<dbReference type="EC" id="3.5.1.4" evidence="2"/>
<accession>A0A5C4XJ73</accession>
<dbReference type="PANTHER" id="PTHR42678:SF34">
    <property type="entry name" value="OS04G0183300 PROTEIN"/>
    <property type="match status" value="1"/>
</dbReference>
<dbReference type="Pfam" id="PF01425">
    <property type="entry name" value="Amidase"/>
    <property type="match status" value="1"/>
</dbReference>
<feature type="domain" description="Amidase" evidence="1">
    <location>
        <begin position="34"/>
        <end position="363"/>
    </location>
</feature>
<dbReference type="GO" id="GO:0004040">
    <property type="term" value="F:amidase activity"/>
    <property type="evidence" value="ECO:0007669"/>
    <property type="project" value="UniProtKB-EC"/>
</dbReference>
<proteinExistence type="predicted"/>
<comment type="caution">
    <text evidence="2">The sequence shown here is derived from an EMBL/GenBank/DDBJ whole genome shotgun (WGS) entry which is preliminary data.</text>
</comment>
<name>A0A5C4XJ73_9HYPH</name>
<evidence type="ECO:0000259" key="1">
    <source>
        <dbReference type="Pfam" id="PF01425"/>
    </source>
</evidence>
<keyword evidence="3" id="KW-1185">Reference proteome</keyword>
<keyword evidence="2" id="KW-0378">Hydrolase</keyword>
<dbReference type="Proteomes" id="UP000311605">
    <property type="component" value="Unassembled WGS sequence"/>
</dbReference>
<dbReference type="OrthoDB" id="9811471at2"/>
<sequence>MDRDVERVLKTGTILELQACYAQRRLSVFDAIDWFLKQIERLNNDGPAINAVREISPTVLDDATRADAAIRAGRTLGLLHGIPVLIKDNILTADGMAATAGAAAFKDYRPRHEATIVQRLRDAGAIILGKTNMTEFADYVSDFMPSAFSGAGGVVINPHSGPFDRGQGSSVGSAAAVAAAFAPVAIGSETQNSIQTPALHASVVGFKPTVGRTSRTHVVPLVPSQDSPGPIARCIADAALVASVISGADMQDGATSEQSAFAALPKITLDTIRLGVPRVAMANRDDIRQTAGSFAAVLSRLADAGVTIVDPCDLPSAEQLMNLRSSVFRTEFKAALNVFLAENDVPSGVRSLGELIAWNEAHPDIIPFGQTLLLAAEATVGLNDPAYLADRALDITLSRTQGIDAACANGGCDALIVPMSVAAKCTGKAGAPVIALPAGADTDGAPFGVTLFSPCGTDERLLAIAAAIEPIIVERLAPKLLY</sequence>
<dbReference type="Gene3D" id="3.90.1300.10">
    <property type="entry name" value="Amidase signature (AS) domain"/>
    <property type="match status" value="1"/>
</dbReference>
<dbReference type="RefSeq" id="WP_139676377.1">
    <property type="nucleotide sequence ID" value="NZ_VDMN01000002.1"/>
</dbReference>
<dbReference type="SUPFAM" id="SSF75304">
    <property type="entry name" value="Amidase signature (AS) enzymes"/>
    <property type="match status" value="1"/>
</dbReference>
<dbReference type="PANTHER" id="PTHR42678">
    <property type="entry name" value="AMIDASE"/>
    <property type="match status" value="1"/>
</dbReference>